<sequence>MESKLQDVAVDVVENEVDALVAVCKEDVAVAERELHGAAVIVAMDVHAVAVTELELHGVIESKLHDTAVAMIESDVDIVLSVHDKAMAMTVAVAEMELDGVP</sequence>
<reference evidence="1" key="2">
    <citation type="submission" date="2015-03" db="UniProtKB">
        <authorList>
            <consortium name="EnsemblPlants"/>
        </authorList>
    </citation>
    <scope>IDENTIFICATION</scope>
</reference>
<protein>
    <submittedName>
        <fullName evidence="1">Uncharacterized protein</fullName>
    </submittedName>
</protein>
<dbReference type="EnsemblPlants" id="OBART11G09200.1">
    <property type="protein sequence ID" value="OBART11G09200.1"/>
    <property type="gene ID" value="OBART11G09200"/>
</dbReference>
<name>A0A0D3HKF7_9ORYZ</name>
<keyword evidence="2" id="KW-1185">Reference proteome</keyword>
<dbReference type="Proteomes" id="UP000026960">
    <property type="component" value="Chromosome 11"/>
</dbReference>
<dbReference type="Gramene" id="OBART11G09200.1">
    <property type="protein sequence ID" value="OBART11G09200.1"/>
    <property type="gene ID" value="OBART11G09200"/>
</dbReference>
<dbReference type="PaxDb" id="65489-OBART11G09200.1"/>
<evidence type="ECO:0000313" key="1">
    <source>
        <dbReference type="EnsemblPlants" id="OBART11G09200.1"/>
    </source>
</evidence>
<evidence type="ECO:0000313" key="2">
    <source>
        <dbReference type="Proteomes" id="UP000026960"/>
    </source>
</evidence>
<dbReference type="AlphaFoldDB" id="A0A0D3HKF7"/>
<accession>A0A0D3HKF7</accession>
<dbReference type="HOGENOM" id="CLU_2281711_0_0_1"/>
<proteinExistence type="predicted"/>
<organism evidence="1">
    <name type="scientific">Oryza barthii</name>
    <dbReference type="NCBI Taxonomy" id="65489"/>
    <lineage>
        <taxon>Eukaryota</taxon>
        <taxon>Viridiplantae</taxon>
        <taxon>Streptophyta</taxon>
        <taxon>Embryophyta</taxon>
        <taxon>Tracheophyta</taxon>
        <taxon>Spermatophyta</taxon>
        <taxon>Magnoliopsida</taxon>
        <taxon>Liliopsida</taxon>
        <taxon>Poales</taxon>
        <taxon>Poaceae</taxon>
        <taxon>BOP clade</taxon>
        <taxon>Oryzoideae</taxon>
        <taxon>Oryzeae</taxon>
        <taxon>Oryzinae</taxon>
        <taxon>Oryza</taxon>
    </lineage>
</organism>
<reference evidence="1" key="1">
    <citation type="journal article" date="2009" name="Rice">
        <title>De Novo Next Generation Sequencing of Plant Genomes.</title>
        <authorList>
            <person name="Rounsley S."/>
            <person name="Marri P.R."/>
            <person name="Yu Y."/>
            <person name="He R."/>
            <person name="Sisneros N."/>
            <person name="Goicoechea J.L."/>
            <person name="Lee S.J."/>
            <person name="Angelova A."/>
            <person name="Kudrna D."/>
            <person name="Luo M."/>
            <person name="Affourtit J."/>
            <person name="Desany B."/>
            <person name="Knight J."/>
            <person name="Niazi F."/>
            <person name="Egholm M."/>
            <person name="Wing R.A."/>
        </authorList>
    </citation>
    <scope>NUCLEOTIDE SEQUENCE [LARGE SCALE GENOMIC DNA]</scope>
    <source>
        <strain evidence="1">cv. IRGC 105608</strain>
    </source>
</reference>